<dbReference type="InterPro" id="IPR001646">
    <property type="entry name" value="5peptide_repeat"/>
</dbReference>
<dbReference type="Proteomes" id="UP000382577">
    <property type="component" value="Unassembled WGS sequence"/>
</dbReference>
<dbReference type="GO" id="GO:0004842">
    <property type="term" value="F:ubiquitin-protein transferase activity"/>
    <property type="evidence" value="ECO:0007669"/>
    <property type="project" value="InterPro"/>
</dbReference>
<dbReference type="AlphaFoldDB" id="A0A5E4W7N9"/>
<dbReference type="InterPro" id="IPR025725">
    <property type="entry name" value="SopA-like_cat"/>
</dbReference>
<organism evidence="2 3">
    <name type="scientific">Pandoraea fibrosis</name>
    <dbReference type="NCBI Taxonomy" id="1891094"/>
    <lineage>
        <taxon>Bacteria</taxon>
        <taxon>Pseudomonadati</taxon>
        <taxon>Pseudomonadota</taxon>
        <taxon>Betaproteobacteria</taxon>
        <taxon>Burkholderiales</taxon>
        <taxon>Burkholderiaceae</taxon>
        <taxon>Pandoraea</taxon>
    </lineage>
</organism>
<evidence type="ECO:0000313" key="2">
    <source>
        <dbReference type="EMBL" id="VVE19105.1"/>
    </source>
</evidence>
<proteinExistence type="predicted"/>
<dbReference type="InterPro" id="IPR038270">
    <property type="entry name" value="SopA-like_catalytic_sf"/>
</dbReference>
<accession>A0A5E4W7N9</accession>
<reference evidence="2 3" key="1">
    <citation type="submission" date="2019-08" db="EMBL/GenBank/DDBJ databases">
        <authorList>
            <person name="Peeters C."/>
        </authorList>
    </citation>
    <scope>NUCLEOTIDE SEQUENCE [LARGE SCALE GENOMIC DNA]</scope>
    <source>
        <strain evidence="2 3">LMG 31113</strain>
    </source>
</reference>
<dbReference type="RefSeq" id="WP_150600049.1">
    <property type="nucleotide sequence ID" value="NZ_CABPRW010000006.1"/>
</dbReference>
<evidence type="ECO:0000259" key="1">
    <source>
        <dbReference type="Pfam" id="PF13979"/>
    </source>
</evidence>
<dbReference type="GO" id="GO:0016567">
    <property type="term" value="P:protein ubiquitination"/>
    <property type="evidence" value="ECO:0007669"/>
    <property type="project" value="InterPro"/>
</dbReference>
<gene>
    <name evidence="2" type="ORF">PFI31113_03014</name>
</gene>
<sequence length="694" mass="77685">MSAIGHLEPSAIQRIGAIGYAYACAGQDIFRQWEDVRLVFFRDNRRRDVLEARLREELEASPQIRADMIPAYVQQLTASFDNASKDAWQQLGYSMPDVTEFARLPQTLQSTLLTFTDASVSDLCGLRLNDIDMRHVDFRSGILSGTQWRDVDASDADFTGANLSGAGLHGVSFVNTSLREVQFEGLRCLNVDFTAADLTEAVLSLDTDWLIGTPATAPQAMARIDNLLREASGWEFLASIASIDNRHGDLKRAVMCQLIESLETLSVSEATVWNFISSWVSVLSDPVFWESPLIAAFINAYLPVGVQATWNREPLSPDLPIERLRFHIEYLLETSDHPQWPFLHQGAIHQLVLRARATSQLDALAGELLEHFLRHPSIASAARVLDEVLPGTSRDMCIFLSDDTLSAVVCTPELLKAVIDKEEDIPWHSFYLLRRPTPKAPYIIEPAVSPETALRPIPLLHARYQIASGIEKHRFASLLNAYWESGVTSASANPDDASQLADRESYQRLAFEMPTRISSNRPDHKLTTIEWQMRLHRLFSHAIRVPETPHEQRADAHASMRLLPDVKAALWRTCLSEVPGLEDTSQNHAAFELIEAIKQTQLASSLLFGTETESPVTLRYLACALLNEVSVDSPDMVPQTTLANWRARLVGDSKEMATCTATLSDEMMAFVMATSPNSRLREIYDSVLPHAWRR</sequence>
<name>A0A5E4W7N9_9BURK</name>
<dbReference type="Pfam" id="PF00805">
    <property type="entry name" value="Pentapeptide"/>
    <property type="match status" value="1"/>
</dbReference>
<dbReference type="OrthoDB" id="8945020at2"/>
<dbReference type="Pfam" id="PF13979">
    <property type="entry name" value="SopA_C"/>
    <property type="match status" value="1"/>
</dbReference>
<evidence type="ECO:0000313" key="3">
    <source>
        <dbReference type="Proteomes" id="UP000382577"/>
    </source>
</evidence>
<dbReference type="Gene3D" id="1.25.40.300">
    <property type="entry name" value="Putative secreted effector protein"/>
    <property type="match status" value="1"/>
</dbReference>
<dbReference type="Gene3D" id="2.160.20.80">
    <property type="entry name" value="E3 ubiquitin-protein ligase SopA"/>
    <property type="match status" value="1"/>
</dbReference>
<feature type="domain" description="E3 ubiquitin-protein ligase SopA-like catalytic" evidence="1">
    <location>
        <begin position="586"/>
        <end position="693"/>
    </location>
</feature>
<dbReference type="Gene3D" id="1.10.4140.10">
    <property type="entry name" value="effector protein (NleL)"/>
    <property type="match status" value="1"/>
</dbReference>
<protein>
    <submittedName>
        <fullName evidence="2">Type III secretion system effector protein</fullName>
    </submittedName>
</protein>
<dbReference type="SUPFAM" id="SSF141571">
    <property type="entry name" value="Pentapeptide repeat-like"/>
    <property type="match status" value="1"/>
</dbReference>
<dbReference type="EMBL" id="CABPRW010000006">
    <property type="protein sequence ID" value="VVE19105.1"/>
    <property type="molecule type" value="Genomic_DNA"/>
</dbReference>